<feature type="domain" description="Proteasome activator Blm10 middle HEAT repeats region" evidence="6">
    <location>
        <begin position="511"/>
        <end position="812"/>
    </location>
</feature>
<dbReference type="InterPro" id="IPR021843">
    <property type="entry name" value="PSME4_C"/>
</dbReference>
<evidence type="ECO:0000259" key="6">
    <source>
        <dbReference type="Pfam" id="PF16507"/>
    </source>
</evidence>
<dbReference type="PANTHER" id="PTHR32170:SF3">
    <property type="entry name" value="PROTEASOME ACTIVATOR COMPLEX SUBUNIT 4"/>
    <property type="match status" value="1"/>
</dbReference>
<feature type="domain" description="Proteasome activator Blm10 middle HEAT repeats region" evidence="6">
    <location>
        <begin position="310"/>
        <end position="504"/>
    </location>
</feature>
<dbReference type="InterPro" id="IPR011989">
    <property type="entry name" value="ARM-like"/>
</dbReference>
<dbReference type="GO" id="GO:0005634">
    <property type="term" value="C:nucleus"/>
    <property type="evidence" value="ECO:0007669"/>
    <property type="project" value="TreeGrafter"/>
</dbReference>
<dbReference type="GO" id="GO:0005829">
    <property type="term" value="C:cytosol"/>
    <property type="evidence" value="ECO:0007669"/>
    <property type="project" value="TreeGrafter"/>
</dbReference>
<feature type="domain" description="Proteasome activator complex subunit 4 C-terminal" evidence="5">
    <location>
        <begin position="1667"/>
        <end position="1752"/>
    </location>
</feature>
<dbReference type="Pfam" id="PF16507">
    <property type="entry name" value="HEAT_PSME4_mid"/>
    <property type="match status" value="2"/>
</dbReference>
<evidence type="ECO:0000313" key="8">
    <source>
        <dbReference type="Proteomes" id="UP000623129"/>
    </source>
</evidence>
<accession>A0A833VNU7</accession>
<dbReference type="OrthoDB" id="17907at2759"/>
<evidence type="ECO:0000256" key="2">
    <source>
        <dbReference type="ARBA" id="ARBA00022737"/>
    </source>
</evidence>
<dbReference type="InterPro" id="IPR016024">
    <property type="entry name" value="ARM-type_fold"/>
</dbReference>
<reference evidence="7" key="1">
    <citation type="submission" date="2020-01" db="EMBL/GenBank/DDBJ databases">
        <title>Genome sequence of Kobresia littledalei, the first chromosome-level genome in the family Cyperaceae.</title>
        <authorList>
            <person name="Qu G."/>
        </authorList>
    </citation>
    <scope>NUCLEOTIDE SEQUENCE</scope>
    <source>
        <strain evidence="7">C.B.Clarke</strain>
        <tissue evidence="7">Leaf</tissue>
    </source>
</reference>
<comment type="similarity">
    <text evidence="1">Belongs to the BLM10 family.</text>
</comment>
<dbReference type="GO" id="GO:0000502">
    <property type="term" value="C:proteasome complex"/>
    <property type="evidence" value="ECO:0007669"/>
    <property type="project" value="UniProtKB-KW"/>
</dbReference>
<evidence type="ECO:0000256" key="1">
    <source>
        <dbReference type="ARBA" id="ARBA00005739"/>
    </source>
</evidence>
<proteinExistence type="inferred from homology"/>
<evidence type="ECO:0000256" key="4">
    <source>
        <dbReference type="ARBA" id="ARBA00023204"/>
    </source>
</evidence>
<protein>
    <submittedName>
        <fullName evidence="7">Proteasome activator subunit 4-like protein</fullName>
    </submittedName>
</protein>
<dbReference type="SUPFAM" id="SSF48371">
    <property type="entry name" value="ARM repeat"/>
    <property type="match status" value="2"/>
</dbReference>
<dbReference type="Gene3D" id="1.25.10.10">
    <property type="entry name" value="Leucine-rich Repeat Variant"/>
    <property type="match status" value="1"/>
</dbReference>
<keyword evidence="2" id="KW-0677">Repeat</keyword>
<name>A0A833VNU7_9POAL</name>
<dbReference type="GO" id="GO:0070628">
    <property type="term" value="F:proteasome binding"/>
    <property type="evidence" value="ECO:0007669"/>
    <property type="project" value="InterPro"/>
</dbReference>
<keyword evidence="4" id="KW-0234">DNA repair</keyword>
<keyword evidence="7" id="KW-0647">Proteasome</keyword>
<dbReference type="GO" id="GO:0006281">
    <property type="term" value="P:DNA repair"/>
    <property type="evidence" value="ECO:0007669"/>
    <property type="project" value="UniProtKB-KW"/>
</dbReference>
<organism evidence="7 8">
    <name type="scientific">Carex littledalei</name>
    <dbReference type="NCBI Taxonomy" id="544730"/>
    <lineage>
        <taxon>Eukaryota</taxon>
        <taxon>Viridiplantae</taxon>
        <taxon>Streptophyta</taxon>
        <taxon>Embryophyta</taxon>
        <taxon>Tracheophyta</taxon>
        <taxon>Spermatophyta</taxon>
        <taxon>Magnoliopsida</taxon>
        <taxon>Liliopsida</taxon>
        <taxon>Poales</taxon>
        <taxon>Cyperaceae</taxon>
        <taxon>Cyperoideae</taxon>
        <taxon>Cariceae</taxon>
        <taxon>Carex</taxon>
        <taxon>Carex subgen. Euthyceras</taxon>
    </lineage>
</organism>
<dbReference type="Proteomes" id="UP000623129">
    <property type="component" value="Unassembled WGS sequence"/>
</dbReference>
<evidence type="ECO:0000259" key="5">
    <source>
        <dbReference type="Pfam" id="PF11919"/>
    </source>
</evidence>
<keyword evidence="8" id="KW-1185">Reference proteome</keyword>
<dbReference type="PANTHER" id="PTHR32170">
    <property type="entry name" value="PROTEASOME ACTIVATOR COMPLEX SUBUNIT 4"/>
    <property type="match status" value="1"/>
</dbReference>
<gene>
    <name evidence="7" type="ORF">FCM35_KLT05105</name>
</gene>
<sequence length="1752" mass="199443">MHLYNLCLPPPVAEEAKKEAAAFKSVVWSVKGSWRADDPDSIHDTLKWISVIDLFIEAKSSICQDDVKELIEFGLELFCSSQDMNTQARWAYILNRLLRKHQKKLSLTIGWRPFYDILLSMHFKRNTGPEGWRLKSNHLRSVRNLIQNCRRFFPAGSSYEIWSEFSGFLINPWSHSAFKGCGFLNLFLSMNSENRSFYNSEWIEKCLAIWESVPNCQFWNDQWISIFARCIKHCTSINWEAFHQRLFTHYLNMFEVSPSYRLKSEQFLLSRPHSLRALFCCYGGTPTKSIAKSIVYLLKPSSSAQKYFQMLVEKLQQYFHPSNEGHWTGSLDYFLWHLVDSFKKRLSCEISDTNKGKEDIHLGKPERESFVKTVLRLMEKGQYSKNEDLTDTVTAAVSILSYVEPSLILPFISSRFHLALETTTAIHQLNIALSSVAAAGRAFLLYPSPDNSADLKEFNNLVKKFLSVALVALDANDPPKTCCAMELICSVFSNIPTAGLMENEIMLSKIVCLSDWLDEFLCRLFCLLRNLDSDNIVHDGLRVPTAKPTFICQENSCYYLMLQILLSRLSHPLFKQAMESISQFVIEYFLPGVMVEIGLLCCACVKAKPELAGCHLLSKILITTISSLKQMPSRSLGESSKDKISQALEMVTVYHLNILASTISHAGPVLVQYKNELKEAISLAFETPSWKVNEYGGYLLRSLLRSLLFYYPIDQYKSIPCQTGASMLDPWLTAKFDQIDEHNYEALSSIPKWHIPSKDESFFANELLEMHIQLASDGLVKSCQEHQDKSSFTNSDHLKVSLLRIKCSLEGVLSCLPDMQPIYKDLELKSTKFSNYLLISGSNGATVGSPEMRERVAQLIHSTCPYLLKERADESIVLQLTISIIDLLGNYGSNLYDRWQQRSSNCILDSNFLVEPPFNFISSSHAVCKKRPRWALIEKVHMHNTYRASQSSYHKFRVNENLSPSNHMIYLMQDLLELSLHNYDGIRYLARISLARMFKRCPSLVSKFVTVLAHKLCDRKTPEHVVLGSCKLLSDATVIKHLNTDRVSFSSFILGLLESFYHDSLKSQKVITELFLEFNMNYPGIPVEFSKVLDGQPTLLELISKIHRLNFSSTTLQWRYNLMADRILLLLTLSCTNDSILPFKIRSETTGHFLENLKSQLPQSRMLSITALNCLLQGTRNAAINASTRETLTQLLFQDGFLTDIFTKLALLHDNSENDNLANKVMFYNQSMTDEDITLFFFDFSASWSRTPDWIYLDSFPGFISFNSRSARVFKRLVQECGAPALGVIQNAIEQISGSDDRSKRAIASEALAGLLHSNTVQVSDEWISASLENILAEASFESVEDWAGCIQYAVTEKGIQGSGVPVLRQIILDSLVRHSKNIKAVLVAKRYYFLLVALNEFSPAMMSNDEVRCHNEIFEELLGDLDHFSPQVREVVGATLCVICSNLKFFTKSQKTNEEDKNSKQPENILSLLDSIKKLSHKNEDTDTNLKETMLHFMMSCLKSGRSSFLLDMIVRLISPVLSLQDTSNKGLSKLARDAFDLLSWRIFPRPFLESAMETILSSATDSNWRTRCASLTYLEAFVYRHTFILSSMEKSQIWKCINKLLSDTQVEVREHAAKVLASLMRSGEEDFSNAFHKESYINALSVLNRNRQSCRYQNSYSALDSRHGVVLALAASVLSVPYDMPSWLPNYVTLLAQFITEPYPTRSTVTKTVAEFKRSHADTWDIQKNAFTEEQLEVLANTSLSASYFA</sequence>
<dbReference type="InterPro" id="IPR032430">
    <property type="entry name" value="Blm10_mid"/>
</dbReference>
<dbReference type="GO" id="GO:0016504">
    <property type="term" value="F:peptidase activator activity"/>
    <property type="evidence" value="ECO:0007669"/>
    <property type="project" value="InterPro"/>
</dbReference>
<evidence type="ECO:0000313" key="7">
    <source>
        <dbReference type="EMBL" id="KAF3329774.1"/>
    </source>
</evidence>
<comment type="caution">
    <text evidence="7">The sequence shown here is derived from an EMBL/GenBank/DDBJ whole genome shotgun (WGS) entry which is preliminary data.</text>
</comment>
<dbReference type="InterPro" id="IPR035309">
    <property type="entry name" value="PSME4"/>
</dbReference>
<dbReference type="EMBL" id="SWLB01000014">
    <property type="protein sequence ID" value="KAF3329774.1"/>
    <property type="molecule type" value="Genomic_DNA"/>
</dbReference>
<evidence type="ECO:0000256" key="3">
    <source>
        <dbReference type="ARBA" id="ARBA00022763"/>
    </source>
</evidence>
<keyword evidence="3" id="KW-0227">DNA damage</keyword>
<dbReference type="GO" id="GO:0010499">
    <property type="term" value="P:proteasomal ubiquitin-independent protein catabolic process"/>
    <property type="evidence" value="ECO:0007669"/>
    <property type="project" value="TreeGrafter"/>
</dbReference>
<dbReference type="Pfam" id="PF11919">
    <property type="entry name" value="PSME4_C"/>
    <property type="match status" value="1"/>
</dbReference>